<accession>A0AAN7ZB57</accession>
<dbReference type="AlphaFoldDB" id="A0AAN7ZB57"/>
<dbReference type="EMBL" id="JAWHQM010000089">
    <property type="protein sequence ID" value="KAK5637052.1"/>
    <property type="molecule type" value="Genomic_DNA"/>
</dbReference>
<evidence type="ECO:0000313" key="2">
    <source>
        <dbReference type="Proteomes" id="UP001305414"/>
    </source>
</evidence>
<reference evidence="1 2" key="1">
    <citation type="submission" date="2023-10" db="EMBL/GenBank/DDBJ databases">
        <title>Draft genome sequence of Xylaria bambusicola isolate GMP-LS, the root and basal stem rot pathogen of sugarcane in Indonesia.</title>
        <authorList>
            <person name="Selvaraj P."/>
            <person name="Muralishankar V."/>
            <person name="Muruganantham S."/>
            <person name="Sp S."/>
            <person name="Haryani S."/>
            <person name="Lau K.J.X."/>
            <person name="Naqvi N.I."/>
        </authorList>
    </citation>
    <scope>NUCLEOTIDE SEQUENCE [LARGE SCALE GENOMIC DNA]</scope>
    <source>
        <strain evidence="1">GMP-LS</strain>
    </source>
</reference>
<dbReference type="Proteomes" id="UP001305414">
    <property type="component" value="Unassembled WGS sequence"/>
</dbReference>
<evidence type="ECO:0000313" key="1">
    <source>
        <dbReference type="EMBL" id="KAK5637052.1"/>
    </source>
</evidence>
<sequence>MLGLAPVVECGLAYSQSRAWIIQWSSAKFPTKTPVFDPATEAHVSPAFSNASYTTSSSFRCDGSRVSASRPVMLKKAWSNRRGSPSIRNAPSVAIVPGRPESIW</sequence>
<gene>
    <name evidence="1" type="ORF">RRF57_012764</name>
</gene>
<name>A0AAN7ZB57_9PEZI</name>
<organism evidence="1 2">
    <name type="scientific">Xylaria bambusicola</name>
    <dbReference type="NCBI Taxonomy" id="326684"/>
    <lineage>
        <taxon>Eukaryota</taxon>
        <taxon>Fungi</taxon>
        <taxon>Dikarya</taxon>
        <taxon>Ascomycota</taxon>
        <taxon>Pezizomycotina</taxon>
        <taxon>Sordariomycetes</taxon>
        <taxon>Xylariomycetidae</taxon>
        <taxon>Xylariales</taxon>
        <taxon>Xylariaceae</taxon>
        <taxon>Xylaria</taxon>
    </lineage>
</organism>
<keyword evidence="2" id="KW-1185">Reference proteome</keyword>
<proteinExistence type="predicted"/>
<protein>
    <submittedName>
        <fullName evidence="1">Uncharacterized protein</fullName>
    </submittedName>
</protein>
<comment type="caution">
    <text evidence="1">The sequence shown here is derived from an EMBL/GenBank/DDBJ whole genome shotgun (WGS) entry which is preliminary data.</text>
</comment>